<dbReference type="EMBL" id="MN739189">
    <property type="protein sequence ID" value="QHS92727.1"/>
    <property type="molecule type" value="Genomic_DNA"/>
</dbReference>
<protein>
    <submittedName>
        <fullName evidence="1">Uncharacterized protein</fullName>
    </submittedName>
</protein>
<evidence type="ECO:0000313" key="1">
    <source>
        <dbReference type="EMBL" id="QHS92727.1"/>
    </source>
</evidence>
<proteinExistence type="predicted"/>
<organism evidence="1">
    <name type="scientific">viral metagenome</name>
    <dbReference type="NCBI Taxonomy" id="1070528"/>
    <lineage>
        <taxon>unclassified sequences</taxon>
        <taxon>metagenomes</taxon>
        <taxon>organismal metagenomes</taxon>
    </lineage>
</organism>
<sequence length="125" mass="14409">MTTYFISGHLHLSDEEFQKHYIPWIDRALQNSENGFVVGDGQGVDTMAQTYLQNKTTQVTVYHMFTSPRNNVGPYRTKGGFVSDVERDCQMTRDSDQDIAWIRPCKSERISGTEGNLLRRRLFSL</sequence>
<dbReference type="AlphaFoldDB" id="A0A6C0BK31"/>
<accession>A0A6C0BK31</accession>
<reference evidence="1" key="1">
    <citation type="journal article" date="2020" name="Nature">
        <title>Giant virus diversity and host interactions through global metagenomics.</title>
        <authorList>
            <person name="Schulz F."/>
            <person name="Roux S."/>
            <person name="Paez-Espino D."/>
            <person name="Jungbluth S."/>
            <person name="Walsh D.A."/>
            <person name="Denef V.J."/>
            <person name="McMahon K.D."/>
            <person name="Konstantinidis K.T."/>
            <person name="Eloe-Fadrosh E.A."/>
            <person name="Kyrpides N.C."/>
            <person name="Woyke T."/>
        </authorList>
    </citation>
    <scope>NUCLEOTIDE SEQUENCE</scope>
    <source>
        <strain evidence="1">GVMAG-M-3300014204-73</strain>
    </source>
</reference>
<name>A0A6C0BK31_9ZZZZ</name>